<evidence type="ECO:0000256" key="5">
    <source>
        <dbReference type="PROSITE-ProRule" id="PRU00192"/>
    </source>
</evidence>
<reference evidence="10" key="2">
    <citation type="submission" date="2019-10" db="EMBL/GenBank/DDBJ databases">
        <title>Conservation and host-specific expression of non-tandemly repeated heterogenous ribosome RNA gene in arbuscular mycorrhizal fungi.</title>
        <authorList>
            <person name="Maeda T."/>
            <person name="Kobayashi Y."/>
            <person name="Nakagawa T."/>
            <person name="Ezawa T."/>
            <person name="Yamaguchi K."/>
            <person name="Bino T."/>
            <person name="Nishimoto Y."/>
            <person name="Shigenobu S."/>
            <person name="Kawaguchi M."/>
        </authorList>
    </citation>
    <scope>NUCLEOTIDE SEQUENCE</scope>
    <source>
        <strain evidence="10">HR1</strain>
    </source>
</reference>
<dbReference type="PROSITE" id="PS50002">
    <property type="entry name" value="SH3"/>
    <property type="match status" value="2"/>
</dbReference>
<protein>
    <submittedName>
        <fullName evidence="10">SH3 domain-containing kinase-binding protein 1-like isoform X10</fullName>
    </submittedName>
</protein>
<dbReference type="AlphaFoldDB" id="A0A2Z6S2K3"/>
<dbReference type="Proteomes" id="UP000615446">
    <property type="component" value="Unassembled WGS sequence"/>
</dbReference>
<feature type="compositionally biased region" description="Low complexity" evidence="7">
    <location>
        <begin position="681"/>
        <end position="697"/>
    </location>
</feature>
<feature type="compositionally biased region" description="Acidic residues" evidence="7">
    <location>
        <begin position="502"/>
        <end position="524"/>
    </location>
</feature>
<feature type="compositionally biased region" description="Low complexity" evidence="7">
    <location>
        <begin position="288"/>
        <end position="306"/>
    </location>
</feature>
<accession>A0A2Z6S2K3</accession>
<dbReference type="STRING" id="94130.A0A2Z6S2K3"/>
<comment type="subcellular location">
    <subcellularLocation>
        <location evidence="1">Membrane</location>
        <topology evidence="1">Peripheral membrane protein</topology>
    </subcellularLocation>
</comment>
<keyword evidence="10" id="KW-0808">Transferase</keyword>
<dbReference type="Proteomes" id="UP000247702">
    <property type="component" value="Unassembled WGS sequence"/>
</dbReference>
<dbReference type="EMBL" id="BLAL01000050">
    <property type="protein sequence ID" value="GES80611.1"/>
    <property type="molecule type" value="Genomic_DNA"/>
</dbReference>
<feature type="compositionally biased region" description="Low complexity" evidence="7">
    <location>
        <begin position="380"/>
        <end position="395"/>
    </location>
</feature>
<feature type="compositionally biased region" description="Pro residues" evidence="7">
    <location>
        <begin position="575"/>
        <end position="584"/>
    </location>
</feature>
<evidence type="ECO:0000256" key="4">
    <source>
        <dbReference type="ARBA" id="ARBA00023136"/>
    </source>
</evidence>
<dbReference type="PANTHER" id="PTHR14167">
    <property type="entry name" value="SH3 DOMAIN-CONTAINING"/>
    <property type="match status" value="1"/>
</dbReference>
<keyword evidence="2 5" id="KW-0728">SH3 domain</keyword>
<feature type="region of interest" description="Disordered" evidence="7">
    <location>
        <begin position="127"/>
        <end position="195"/>
    </location>
</feature>
<dbReference type="EMBL" id="BEXD01003859">
    <property type="protein sequence ID" value="GBC02952.1"/>
    <property type="molecule type" value="Genomic_DNA"/>
</dbReference>
<feature type="compositionally biased region" description="Polar residues" evidence="7">
    <location>
        <begin position="327"/>
        <end position="347"/>
    </location>
</feature>
<dbReference type="SMART" id="SM00326">
    <property type="entry name" value="SH3"/>
    <property type="match status" value="2"/>
</dbReference>
<reference evidence="9 11" key="1">
    <citation type="submission" date="2017-11" db="EMBL/GenBank/DDBJ databases">
        <title>The genome of Rhizophagus clarus HR1 reveals common genetic basis of auxotrophy among arbuscular mycorrhizal fungi.</title>
        <authorList>
            <person name="Kobayashi Y."/>
        </authorList>
    </citation>
    <scope>NUCLEOTIDE SEQUENCE [LARGE SCALE GENOMIC DNA]</scope>
    <source>
        <strain evidence="9 11">HR1</strain>
    </source>
</reference>
<evidence type="ECO:0000256" key="6">
    <source>
        <dbReference type="SAM" id="Coils"/>
    </source>
</evidence>
<dbReference type="PRINTS" id="PR00452">
    <property type="entry name" value="SH3DOMAIN"/>
</dbReference>
<feature type="compositionally biased region" description="Polar residues" evidence="7">
    <location>
        <begin position="276"/>
        <end position="286"/>
    </location>
</feature>
<feature type="compositionally biased region" description="Acidic residues" evidence="7">
    <location>
        <begin position="538"/>
        <end position="549"/>
    </location>
</feature>
<dbReference type="GO" id="GO:0016301">
    <property type="term" value="F:kinase activity"/>
    <property type="evidence" value="ECO:0007669"/>
    <property type="project" value="UniProtKB-KW"/>
</dbReference>
<evidence type="ECO:0000256" key="2">
    <source>
        <dbReference type="ARBA" id="ARBA00022443"/>
    </source>
</evidence>
<feature type="domain" description="SH3" evidence="8">
    <location>
        <begin position="191"/>
        <end position="251"/>
    </location>
</feature>
<keyword evidence="3 6" id="KW-0175">Coiled coil</keyword>
<keyword evidence="10" id="KW-0418">Kinase</keyword>
<dbReference type="InterPro" id="IPR001452">
    <property type="entry name" value="SH3_domain"/>
</dbReference>
<feature type="compositionally biased region" description="Basic and acidic residues" evidence="7">
    <location>
        <begin position="1"/>
        <end position="10"/>
    </location>
</feature>
<proteinExistence type="predicted"/>
<dbReference type="OrthoDB" id="5340910at2759"/>
<evidence type="ECO:0000256" key="1">
    <source>
        <dbReference type="ARBA" id="ARBA00004170"/>
    </source>
</evidence>
<feature type="compositionally biased region" description="Polar residues" evidence="7">
    <location>
        <begin position="252"/>
        <end position="263"/>
    </location>
</feature>
<name>A0A2Z6S2K3_9GLOM</name>
<dbReference type="SUPFAM" id="SSF50044">
    <property type="entry name" value="SH3-domain"/>
    <property type="match status" value="2"/>
</dbReference>
<evidence type="ECO:0000313" key="9">
    <source>
        <dbReference type="EMBL" id="GBC02952.1"/>
    </source>
</evidence>
<organism evidence="9 11">
    <name type="scientific">Rhizophagus clarus</name>
    <dbReference type="NCBI Taxonomy" id="94130"/>
    <lineage>
        <taxon>Eukaryota</taxon>
        <taxon>Fungi</taxon>
        <taxon>Fungi incertae sedis</taxon>
        <taxon>Mucoromycota</taxon>
        <taxon>Glomeromycotina</taxon>
        <taxon>Glomeromycetes</taxon>
        <taxon>Glomerales</taxon>
        <taxon>Glomeraceae</taxon>
        <taxon>Rhizophagus</taxon>
    </lineage>
</organism>
<feature type="compositionally biased region" description="Basic and acidic residues" evidence="7">
    <location>
        <begin position="525"/>
        <end position="537"/>
    </location>
</feature>
<feature type="region of interest" description="Disordered" evidence="7">
    <location>
        <begin position="1"/>
        <end position="38"/>
    </location>
</feature>
<feature type="coiled-coil region" evidence="6">
    <location>
        <begin position="736"/>
        <end position="770"/>
    </location>
</feature>
<sequence length="774" mass="84940">MDPEEITKEEENVEEPLTPTNTEVTEEEEKSEVKTTTEPKLAKVEYDYEAKESDELSLNVGDVVTVLEQNSGGWWKGDLNGKIGIFPENHVKLTEVPTQSTGDEEEGVKKKTLNKYGVKTGGLGSLFSGGVPTLKKRSQPSPENSLVSEEKHVIASPPVLKKSSVPSPVNQQHNVPLPSLPPKKKPPKPKKVEPKAEVLFEYEAEDDDEISLEPGTLVTILEKIDDGWWKGKNEQGKEGLFPSSYVKEIKQTEVQQKRQSVSEEVTVEGVDHESSEVSTTITQEVLTSEPASVSADSPPSSIHSSSYEVNNEDSPKSPPPPARRATNETSSPPATNRRSIHESSQATAPKRRSTHEPTSPTSPRRNSSHDVEEHVTSKRPPSLISPDLPPIQSISTNFASTDTSPISPKERPTAPPRQSSRPLSIHENKTESQKSPTLAKPPKSFSPAKPPVVSPVKRSASTSSKSDKTKNENSPTEPVSPKINRKISYDQHDSSTALPESSEPENKDDDVIIEDEEQTEEVEEKVEIHEEVDKEAEVSDGEEKDEEVNTENLDTKDDDDTTGGHEVEPEEKKPPQPQLPPLPTGPKLTSLQKDRPTVKNRKTPSIKSTKENASQSQTAILLESVASAKDEVEQKPQPVASPPTPPKPEKPEKPVKPNTFKLPNLGAGGIQLRSVAKKPSTETSTESTETTSSTTSSGIDTKPISGGVKGISSRFNQFSGIPNSSDVEFRLKKWFNEEINKVKSNFEAKLAEERSKREALEEEFRELLASLQEN</sequence>
<keyword evidence="11" id="KW-1185">Reference proteome</keyword>
<evidence type="ECO:0000259" key="8">
    <source>
        <dbReference type="PROSITE" id="PS50002"/>
    </source>
</evidence>
<evidence type="ECO:0000313" key="11">
    <source>
        <dbReference type="Proteomes" id="UP000247702"/>
    </source>
</evidence>
<feature type="region of interest" description="Disordered" evidence="7">
    <location>
        <begin position="252"/>
        <end position="708"/>
    </location>
</feature>
<feature type="domain" description="SH3" evidence="8">
    <location>
        <begin position="37"/>
        <end position="96"/>
    </location>
</feature>
<dbReference type="PRINTS" id="PR00499">
    <property type="entry name" value="P67PHOX"/>
</dbReference>
<dbReference type="Gene3D" id="2.30.30.40">
    <property type="entry name" value="SH3 Domains"/>
    <property type="match status" value="2"/>
</dbReference>
<dbReference type="FunFam" id="2.30.30.40:FF:000072">
    <property type="entry name" value="Unconventional Myosin IB"/>
    <property type="match status" value="1"/>
</dbReference>
<evidence type="ECO:0000256" key="7">
    <source>
        <dbReference type="SAM" id="MobiDB-lite"/>
    </source>
</evidence>
<feature type="compositionally biased region" description="Basic and acidic residues" evidence="7">
    <location>
        <begin position="367"/>
        <end position="376"/>
    </location>
</feature>
<dbReference type="InterPro" id="IPR050384">
    <property type="entry name" value="Endophilin_SH3RF"/>
</dbReference>
<feature type="compositionally biased region" description="Low complexity" evidence="7">
    <location>
        <begin position="156"/>
        <end position="169"/>
    </location>
</feature>
<gene>
    <name evidence="10" type="ORF">RCL2_000788300</name>
    <name evidence="9" type="ORF">RclHR1_00490038</name>
</gene>
<feature type="compositionally biased region" description="Polar residues" evidence="7">
    <location>
        <begin position="605"/>
        <end position="619"/>
    </location>
</feature>
<feature type="compositionally biased region" description="Basic and acidic residues" evidence="7">
    <location>
        <begin position="562"/>
        <end position="574"/>
    </location>
</feature>
<dbReference type="Pfam" id="PF00018">
    <property type="entry name" value="SH3_1"/>
    <property type="match status" value="2"/>
</dbReference>
<dbReference type="InterPro" id="IPR036028">
    <property type="entry name" value="SH3-like_dom_sf"/>
</dbReference>
<feature type="compositionally biased region" description="Low complexity" evidence="7">
    <location>
        <begin position="454"/>
        <end position="464"/>
    </location>
</feature>
<feature type="compositionally biased region" description="Polar residues" evidence="7">
    <location>
        <begin position="396"/>
        <end position="406"/>
    </location>
</feature>
<evidence type="ECO:0000313" key="10">
    <source>
        <dbReference type="EMBL" id="GES80611.1"/>
    </source>
</evidence>
<dbReference type="PANTHER" id="PTHR14167:SF81">
    <property type="entry name" value="ENDOPHILIN-A"/>
    <property type="match status" value="1"/>
</dbReference>
<keyword evidence="4" id="KW-0472">Membrane</keyword>
<comment type="caution">
    <text evidence="9">The sequence shown here is derived from an EMBL/GenBank/DDBJ whole genome shotgun (WGS) entry which is preliminary data.</text>
</comment>
<dbReference type="CDD" id="cd11819">
    <property type="entry name" value="SH3_Cortactin_like"/>
    <property type="match status" value="1"/>
</dbReference>
<evidence type="ECO:0000256" key="3">
    <source>
        <dbReference type="ARBA" id="ARBA00023054"/>
    </source>
</evidence>